<name>A0A0W4ZMZ2_PNEC8</name>
<dbReference type="GO" id="GO:0032931">
    <property type="term" value="F:histone H3K56 acetyltransferase activity"/>
    <property type="evidence" value="ECO:0007669"/>
    <property type="project" value="TreeGrafter"/>
</dbReference>
<keyword evidence="3" id="KW-0808">Transferase</keyword>
<keyword evidence="4" id="KW-0227">DNA damage</keyword>
<accession>A0A0W4ZMZ2</accession>
<dbReference type="Pfam" id="PF08214">
    <property type="entry name" value="HAT_KAT11"/>
    <property type="match status" value="1"/>
</dbReference>
<sequence>MDNLYTGISKSIESLPPEITFSYGYIFTNFKKLKWPWLNKRKIDNVYLSNHFFFILQEDAMAYAIEVLIFFSSELSVFYISKADSTGFFNRHGSPSPLKAVISTFLSYLIRRFSRKNIPSRISLFSRSQPQYLFPSSSLNPSKHILDDRELVRWWLKVLDSVNGSQCPKKYVLIPGMDPRETLKYTPQHVDTDLNWICGHPYESMGQSAGEIIPRFPDDPKTRFLDQLDRDGEVVSIDKFWELMAFRQECIHGRIVGFFSLEFPGNDQDGTNNTITEDLDLQNGIQINEKIYRMVYEKLLRSDFETLEKTKGATLDLINDINNSKDIKDSVDWIKKVSGKKTSEDKKRKAIDISEQLKPVNILNESLIRKKSKKK</sequence>
<reference evidence="11" key="1">
    <citation type="journal article" date="2016" name="Nat. Commun.">
        <title>Genome analysis of three Pneumocystis species reveals adaptation mechanisms to life exclusively in mammalian hosts.</title>
        <authorList>
            <person name="Ma L."/>
            <person name="Chen Z."/>
            <person name="Huang D.W."/>
            <person name="Kutty G."/>
            <person name="Ishihara M."/>
            <person name="Wang H."/>
            <person name="Abouelleil A."/>
            <person name="Bishop L."/>
            <person name="Davey E."/>
            <person name="Deng R."/>
            <person name="Deng X."/>
            <person name="Fan L."/>
            <person name="Fantoni G."/>
            <person name="Fitzgerald M."/>
            <person name="Gogineni E."/>
            <person name="Goldberg J.M."/>
            <person name="Handley G."/>
            <person name="Hu X."/>
            <person name="Huber C."/>
            <person name="Jiao X."/>
            <person name="Jones K."/>
            <person name="Levin J.Z."/>
            <person name="Liu Y."/>
            <person name="Macdonald P."/>
            <person name="Melnikov A."/>
            <person name="Raley C."/>
            <person name="Sassi M."/>
            <person name="Sherman B.T."/>
            <person name="Song X."/>
            <person name="Sykes S."/>
            <person name="Tran B."/>
            <person name="Walsh L."/>
            <person name="Xia Y."/>
            <person name="Yang J."/>
            <person name="Young S."/>
            <person name="Zeng Q."/>
            <person name="Zheng X."/>
            <person name="Stephens R."/>
            <person name="Nusbaum C."/>
            <person name="Birren B.W."/>
            <person name="Azadi P."/>
            <person name="Lempicki R.A."/>
            <person name="Cuomo C.A."/>
            <person name="Kovacs J.A."/>
        </authorList>
    </citation>
    <scope>NUCLEOTIDE SEQUENCE [LARGE SCALE GENOMIC DNA]</scope>
    <source>
        <strain evidence="11">B80</strain>
    </source>
</reference>
<comment type="caution">
    <text evidence="10">The sequence shown here is derived from an EMBL/GenBank/DDBJ whole genome shotgun (WGS) entry which is preliminary data.</text>
</comment>
<dbReference type="PANTHER" id="PTHR31571:SF2">
    <property type="entry name" value="HISTONE ACETYLTRANSFERASE RTT109"/>
    <property type="match status" value="1"/>
</dbReference>
<evidence type="ECO:0000313" key="10">
    <source>
        <dbReference type="EMBL" id="KTW29742.1"/>
    </source>
</evidence>
<evidence type="ECO:0000256" key="6">
    <source>
        <dbReference type="ARBA" id="ARBA00023015"/>
    </source>
</evidence>
<dbReference type="SMART" id="SM01250">
    <property type="entry name" value="KAT11"/>
    <property type="match status" value="1"/>
</dbReference>
<dbReference type="PANTHER" id="PTHR31571">
    <property type="entry name" value="ALTERED INHERITANCE OF MITOCHONDRIA PROTEIN 6"/>
    <property type="match status" value="1"/>
</dbReference>
<comment type="catalytic activity">
    <reaction evidence="9">
        <text>L-lysyl-[histone] + acetyl-CoA = N(6)-acetyl-L-lysyl-[histone] + CoA + H(+)</text>
        <dbReference type="Rhea" id="RHEA:21992"/>
        <dbReference type="Rhea" id="RHEA-COMP:9845"/>
        <dbReference type="Rhea" id="RHEA-COMP:11338"/>
        <dbReference type="ChEBI" id="CHEBI:15378"/>
        <dbReference type="ChEBI" id="CHEBI:29969"/>
        <dbReference type="ChEBI" id="CHEBI:57287"/>
        <dbReference type="ChEBI" id="CHEBI:57288"/>
        <dbReference type="ChEBI" id="CHEBI:61930"/>
        <dbReference type="EC" id="2.3.1.48"/>
    </reaction>
    <physiologicalReaction direction="left-to-right" evidence="9">
        <dbReference type="Rhea" id="RHEA:21993"/>
    </physiologicalReaction>
</comment>
<evidence type="ECO:0000256" key="9">
    <source>
        <dbReference type="ARBA" id="ARBA00048940"/>
    </source>
</evidence>
<dbReference type="OrthoDB" id="3361892at2759"/>
<evidence type="ECO:0000256" key="1">
    <source>
        <dbReference type="ARBA" id="ARBA00004123"/>
    </source>
</evidence>
<keyword evidence="11" id="KW-1185">Reference proteome</keyword>
<dbReference type="EMBL" id="LFVZ01000004">
    <property type="protein sequence ID" value="KTW29742.1"/>
    <property type="molecule type" value="Genomic_DNA"/>
</dbReference>
<dbReference type="GO" id="GO:0006355">
    <property type="term" value="P:regulation of DNA-templated transcription"/>
    <property type="evidence" value="ECO:0007669"/>
    <property type="project" value="InterPro"/>
</dbReference>
<keyword evidence="7" id="KW-0804">Transcription</keyword>
<keyword evidence="6" id="KW-0805">Transcription regulation</keyword>
<dbReference type="AlphaFoldDB" id="A0A0W4ZMZ2"/>
<dbReference type="GeneID" id="28935746"/>
<dbReference type="RefSeq" id="XP_018226729.1">
    <property type="nucleotide sequence ID" value="XM_018369544.1"/>
</dbReference>
<dbReference type="PROSITE" id="PS51728">
    <property type="entry name" value="RTT109_HAT"/>
    <property type="match status" value="1"/>
</dbReference>
<protein>
    <recommendedName>
        <fullName evidence="2">histone acetyltransferase</fullName>
        <ecNumber evidence="2">2.3.1.48</ecNumber>
    </recommendedName>
</protein>
<keyword evidence="5" id="KW-0007">Acetylation</keyword>
<dbReference type="InterPro" id="IPR013178">
    <property type="entry name" value="Histone_AcTrfase_Rtt109/CBP"/>
</dbReference>
<evidence type="ECO:0000256" key="5">
    <source>
        <dbReference type="ARBA" id="ARBA00022990"/>
    </source>
</evidence>
<evidence type="ECO:0000256" key="8">
    <source>
        <dbReference type="ARBA" id="ARBA00023242"/>
    </source>
</evidence>
<dbReference type="VEuPathDB" id="FungiDB:T552_00949"/>
<dbReference type="EC" id="2.3.1.48" evidence="2"/>
<dbReference type="InterPro" id="IPR051236">
    <property type="entry name" value="HAT_RTT109-like"/>
</dbReference>
<proteinExistence type="predicted"/>
<dbReference type="GO" id="GO:0006974">
    <property type="term" value="P:DNA damage response"/>
    <property type="evidence" value="ECO:0007669"/>
    <property type="project" value="UniProtKB-KW"/>
</dbReference>
<dbReference type="InterPro" id="IPR016849">
    <property type="entry name" value="Rtt109"/>
</dbReference>
<evidence type="ECO:0000256" key="3">
    <source>
        <dbReference type="ARBA" id="ARBA00022679"/>
    </source>
</evidence>
<comment type="subcellular location">
    <subcellularLocation>
        <location evidence="1">Nucleus</location>
    </subcellularLocation>
</comment>
<evidence type="ECO:0000313" key="11">
    <source>
        <dbReference type="Proteomes" id="UP000054454"/>
    </source>
</evidence>
<keyword evidence="8" id="KW-0539">Nucleus</keyword>
<evidence type="ECO:0000256" key="4">
    <source>
        <dbReference type="ARBA" id="ARBA00022763"/>
    </source>
</evidence>
<organism evidence="10 11">
    <name type="scientific">Pneumocystis carinii (strain B80)</name>
    <name type="common">Rat pneumocystis pneumonia agent</name>
    <name type="synonym">Pneumocystis carinii f. sp. carinii</name>
    <dbReference type="NCBI Taxonomy" id="1408658"/>
    <lineage>
        <taxon>Eukaryota</taxon>
        <taxon>Fungi</taxon>
        <taxon>Dikarya</taxon>
        <taxon>Ascomycota</taxon>
        <taxon>Taphrinomycotina</taxon>
        <taxon>Pneumocystomycetes</taxon>
        <taxon>Pneumocystaceae</taxon>
        <taxon>Pneumocystis</taxon>
    </lineage>
</organism>
<dbReference type="GO" id="GO:0005634">
    <property type="term" value="C:nucleus"/>
    <property type="evidence" value="ECO:0007669"/>
    <property type="project" value="UniProtKB-SubCell"/>
</dbReference>
<evidence type="ECO:0000256" key="2">
    <source>
        <dbReference type="ARBA" id="ARBA00013184"/>
    </source>
</evidence>
<dbReference type="Proteomes" id="UP000054454">
    <property type="component" value="Unassembled WGS sequence"/>
</dbReference>
<evidence type="ECO:0000256" key="7">
    <source>
        <dbReference type="ARBA" id="ARBA00023163"/>
    </source>
</evidence>
<gene>
    <name evidence="10" type="ORF">T552_00949</name>
</gene>